<evidence type="ECO:0000256" key="6">
    <source>
        <dbReference type="ARBA" id="ARBA00022722"/>
    </source>
</evidence>
<feature type="domain" description="Metallo-beta-lactamase" evidence="12">
    <location>
        <begin position="563"/>
        <end position="765"/>
    </location>
</feature>
<comment type="cofactor">
    <cofactor evidence="2">
        <name>Zn(2+)</name>
        <dbReference type="ChEBI" id="CHEBI:29105"/>
    </cofactor>
</comment>
<dbReference type="CDD" id="cd07718">
    <property type="entry name" value="RNaseZ_ELAC1_ELAC2-C-term-like_MBL-fold"/>
    <property type="match status" value="1"/>
</dbReference>
<evidence type="ECO:0000256" key="11">
    <source>
        <dbReference type="SAM" id="MobiDB-lite"/>
    </source>
</evidence>
<keyword evidence="7" id="KW-0479">Metal-binding</keyword>
<dbReference type="GO" id="GO:0042781">
    <property type="term" value="F:3'-tRNA processing endoribonuclease activity"/>
    <property type="evidence" value="ECO:0007669"/>
    <property type="project" value="UniProtKB-EC"/>
</dbReference>
<dbReference type="SUPFAM" id="SSF56281">
    <property type="entry name" value="Metallo-hydrolase/oxidoreductase"/>
    <property type="match status" value="2"/>
</dbReference>
<dbReference type="GO" id="GO:0005739">
    <property type="term" value="C:mitochondrion"/>
    <property type="evidence" value="ECO:0007669"/>
    <property type="project" value="TreeGrafter"/>
</dbReference>
<dbReference type="EC" id="3.1.26.11" evidence="4"/>
<dbReference type="InterPro" id="IPR027794">
    <property type="entry name" value="tRNase_Z_dom"/>
</dbReference>
<dbReference type="OrthoDB" id="527344at2759"/>
<dbReference type="Proteomes" id="UP000462212">
    <property type="component" value="Unassembled WGS sequence"/>
</dbReference>
<evidence type="ECO:0000313" key="14">
    <source>
        <dbReference type="Proteomes" id="UP000462212"/>
    </source>
</evidence>
<keyword evidence="10" id="KW-0862">Zinc</keyword>
<keyword evidence="6" id="KW-0540">Nuclease</keyword>
<comment type="caution">
    <text evidence="13">The sequence shown here is derived from an EMBL/GenBank/DDBJ whole genome shotgun (WGS) entry which is preliminary data.</text>
</comment>
<dbReference type="GO" id="GO:1990180">
    <property type="term" value="P:mitochondrial tRNA 3'-end processing"/>
    <property type="evidence" value="ECO:0007669"/>
    <property type="project" value="TreeGrafter"/>
</dbReference>
<dbReference type="InterPro" id="IPR047151">
    <property type="entry name" value="RNZ2-like"/>
</dbReference>
<proteinExistence type="inferred from homology"/>
<dbReference type="AlphaFoldDB" id="A0A8H8RPA3"/>
<name>A0A8H8RPA3_9HELO</name>
<feature type="compositionally biased region" description="Basic and acidic residues" evidence="11">
    <location>
        <begin position="81"/>
        <end position="93"/>
    </location>
</feature>
<comment type="similarity">
    <text evidence="3">Belongs to the RNase Z family.</text>
</comment>
<keyword evidence="8" id="KW-0255">Endonuclease</keyword>
<protein>
    <recommendedName>
        <fullName evidence="4">ribonuclease Z</fullName>
        <ecNumber evidence="4">3.1.26.11</ecNumber>
    </recommendedName>
</protein>
<gene>
    <name evidence="13" type="primary">trz1</name>
    <name evidence="13" type="ORF">LSUB1_G003727</name>
</gene>
<evidence type="ECO:0000256" key="5">
    <source>
        <dbReference type="ARBA" id="ARBA00022694"/>
    </source>
</evidence>
<keyword evidence="14" id="KW-1185">Reference proteome</keyword>
<organism evidence="13 14">
    <name type="scientific">Lachnellula subtilissima</name>
    <dbReference type="NCBI Taxonomy" id="602034"/>
    <lineage>
        <taxon>Eukaryota</taxon>
        <taxon>Fungi</taxon>
        <taxon>Dikarya</taxon>
        <taxon>Ascomycota</taxon>
        <taxon>Pezizomycotina</taxon>
        <taxon>Leotiomycetes</taxon>
        <taxon>Helotiales</taxon>
        <taxon>Lachnaceae</taxon>
        <taxon>Lachnellula</taxon>
    </lineage>
</organism>
<feature type="region of interest" description="Disordered" evidence="11">
    <location>
        <begin position="81"/>
        <end position="114"/>
    </location>
</feature>
<dbReference type="Pfam" id="PF12706">
    <property type="entry name" value="Lactamase_B_2"/>
    <property type="match status" value="1"/>
</dbReference>
<evidence type="ECO:0000313" key="13">
    <source>
        <dbReference type="EMBL" id="TVY38666.1"/>
    </source>
</evidence>
<sequence length="841" mass="93574">MKVWLQILSTPTADTPGTTLVLHFDEKRYLIGNVGEGTQRAAAQRKIGFIKLGDIFLTGPISWSNAGGILGMILTVADSSTHSREQSKVDETKKKKNNNKRSEPPNNNGNADEGKIWLNIHGGRNLTHLLATARRFIFRKGMPLRTTEFRPKKAGQQSNWDPAWQDDCIKVWDLVIEPEEDQSLSPRKRSHEEFSADSQEVTPEDNTESAEEKEEQYDQVRKSVVSSMFDSEWRLDALITRKLSDVALPAAIFVRNEQGKIEKYRGPMPEEGKDVPDIKVLVRSPWPGALIEELPHTTPSTTSVCYIIKGHPQRGKFDAKAAIALGVKKGPDFRRLTQGESVTTASGSVVTPEMVLGPTKAGSGFAIVELPSASYVKPLLMRGEWQSTEVMDGVAAVVWILGPGVIDNPKLQEFMADRSHLKHIVSSEDCCSNFLALESAASAAIRLNLIDPERFPIPDHNNSVTQQQSGEPRPYEKAVPGLTLQLEPQAELQYDRIIHHLDTESVVKEMPKEVLDLAEIARAEVLNPEYLAKLDENQKDIPGKDAEIVTLGTGSALPSKYRNVSATLIRVPGYGTYLLDCGENTLGQLKRVYGEELPEVLRDLKAIWISHLHADHHLGTAAVIKAWAAETALHDLTKNNKLRVVSHGSMTKWLEEYSEVEDYGYGRVETLMVGRSNRKFWEYNYHFKPQEVQETGISSIQACPVEHCHGAAAVVINFPNGFKLAYSGDCRPSENFVGIGQGATLLVHEATFDDELQGDAVAKKHSTTAEALGVGRRMNARRILLTHFSQRYQKIPVMDSDGGKDQVAIVAFDYMRVKLEDFAKLDAFKPALMKLYEDENQ</sequence>
<evidence type="ECO:0000256" key="8">
    <source>
        <dbReference type="ARBA" id="ARBA00022759"/>
    </source>
</evidence>
<evidence type="ECO:0000256" key="7">
    <source>
        <dbReference type="ARBA" id="ARBA00022723"/>
    </source>
</evidence>
<evidence type="ECO:0000256" key="1">
    <source>
        <dbReference type="ARBA" id="ARBA00000402"/>
    </source>
</evidence>
<dbReference type="Gene3D" id="3.60.15.10">
    <property type="entry name" value="Ribonuclease Z/Hydroxyacylglutathione hydrolase-like"/>
    <property type="match status" value="2"/>
</dbReference>
<evidence type="ECO:0000256" key="10">
    <source>
        <dbReference type="ARBA" id="ARBA00022833"/>
    </source>
</evidence>
<dbReference type="InterPro" id="IPR001279">
    <property type="entry name" value="Metallo-B-lactamas"/>
</dbReference>
<keyword evidence="9" id="KW-0378">Hydrolase</keyword>
<dbReference type="InterPro" id="IPR036866">
    <property type="entry name" value="RibonucZ/Hydroxyglut_hydro"/>
</dbReference>
<evidence type="ECO:0000256" key="4">
    <source>
        <dbReference type="ARBA" id="ARBA00012477"/>
    </source>
</evidence>
<dbReference type="PANTHER" id="PTHR12553:SF49">
    <property type="entry name" value="ZINC PHOSPHODIESTERASE ELAC PROTEIN 2"/>
    <property type="match status" value="1"/>
</dbReference>
<keyword evidence="5" id="KW-0819">tRNA processing</keyword>
<evidence type="ECO:0000259" key="12">
    <source>
        <dbReference type="SMART" id="SM00849"/>
    </source>
</evidence>
<feature type="region of interest" description="Disordered" evidence="11">
    <location>
        <begin position="180"/>
        <end position="218"/>
    </location>
</feature>
<dbReference type="Pfam" id="PF13691">
    <property type="entry name" value="Lactamase_B_4"/>
    <property type="match status" value="1"/>
</dbReference>
<accession>A0A8H8RPA3</accession>
<feature type="compositionally biased region" description="Acidic residues" evidence="11">
    <location>
        <begin position="202"/>
        <end position="215"/>
    </location>
</feature>
<dbReference type="SMART" id="SM00849">
    <property type="entry name" value="Lactamase_B"/>
    <property type="match status" value="1"/>
</dbReference>
<reference evidence="13 14" key="1">
    <citation type="submission" date="2018-05" db="EMBL/GenBank/DDBJ databases">
        <title>Genome sequencing and assembly of the regulated plant pathogen Lachnellula willkommii and related sister species for the development of diagnostic species identification markers.</title>
        <authorList>
            <person name="Giroux E."/>
            <person name="Bilodeau G."/>
        </authorList>
    </citation>
    <scope>NUCLEOTIDE SEQUENCE [LARGE SCALE GENOMIC DNA]</scope>
    <source>
        <strain evidence="13 14">CBS 197.66</strain>
    </source>
</reference>
<dbReference type="EMBL" id="QGMJ01000270">
    <property type="protein sequence ID" value="TVY38666.1"/>
    <property type="molecule type" value="Genomic_DNA"/>
</dbReference>
<dbReference type="PANTHER" id="PTHR12553">
    <property type="entry name" value="ZINC PHOSPHODIESTERASE ELAC PROTEIN 2"/>
    <property type="match status" value="1"/>
</dbReference>
<evidence type="ECO:0000256" key="3">
    <source>
        <dbReference type="ARBA" id="ARBA00007823"/>
    </source>
</evidence>
<evidence type="ECO:0000256" key="2">
    <source>
        <dbReference type="ARBA" id="ARBA00001947"/>
    </source>
</evidence>
<comment type="catalytic activity">
    <reaction evidence="1">
        <text>Endonucleolytic cleavage of RNA, removing extra 3' nucleotides from tRNA precursor, generating 3' termini of tRNAs. A 3'-hydroxy group is left at the tRNA terminus and a 5'-phosphoryl group is left at the trailer molecule.</text>
        <dbReference type="EC" id="3.1.26.11"/>
    </reaction>
</comment>
<dbReference type="GO" id="GO:0046872">
    <property type="term" value="F:metal ion binding"/>
    <property type="evidence" value="ECO:0007669"/>
    <property type="project" value="UniProtKB-KW"/>
</dbReference>
<evidence type="ECO:0000256" key="9">
    <source>
        <dbReference type="ARBA" id="ARBA00022801"/>
    </source>
</evidence>